<feature type="non-terminal residue" evidence="1">
    <location>
        <position position="75"/>
    </location>
</feature>
<organism evidence="1">
    <name type="scientific">marine sediment metagenome</name>
    <dbReference type="NCBI Taxonomy" id="412755"/>
    <lineage>
        <taxon>unclassified sequences</taxon>
        <taxon>metagenomes</taxon>
        <taxon>ecological metagenomes</taxon>
    </lineage>
</organism>
<protein>
    <submittedName>
        <fullName evidence="1">Uncharacterized protein</fullName>
    </submittedName>
</protein>
<dbReference type="AlphaFoldDB" id="X1LQW0"/>
<reference evidence="1" key="1">
    <citation type="journal article" date="2014" name="Front. Microbiol.">
        <title>High frequency of phylogenetically diverse reductive dehalogenase-homologous genes in deep subseafloor sedimentary metagenomes.</title>
        <authorList>
            <person name="Kawai M."/>
            <person name="Futagami T."/>
            <person name="Toyoda A."/>
            <person name="Takaki Y."/>
            <person name="Nishi S."/>
            <person name="Hori S."/>
            <person name="Arai W."/>
            <person name="Tsubouchi T."/>
            <person name="Morono Y."/>
            <person name="Uchiyama I."/>
            <person name="Ito T."/>
            <person name="Fujiyama A."/>
            <person name="Inagaki F."/>
            <person name="Takami H."/>
        </authorList>
    </citation>
    <scope>NUCLEOTIDE SEQUENCE</scope>
    <source>
        <strain evidence="1">Expedition CK06-06</strain>
    </source>
</reference>
<evidence type="ECO:0000313" key="1">
    <source>
        <dbReference type="EMBL" id="GAH96513.1"/>
    </source>
</evidence>
<dbReference type="NCBIfam" id="NF038353">
    <property type="entry name" value="FxLYD_dom"/>
    <property type="match status" value="1"/>
</dbReference>
<gene>
    <name evidence="1" type="ORF">S03H2_72011</name>
</gene>
<name>X1LQW0_9ZZZZ</name>
<sequence>AEIALDWVSRLDGNYYYIEGILKNVGKSKVKYIQVKAIAYDSNKKLVTLKRGYSNPADLDPLDIVIVSIKTRNPI</sequence>
<proteinExistence type="predicted"/>
<feature type="non-terminal residue" evidence="1">
    <location>
        <position position="1"/>
    </location>
</feature>
<comment type="caution">
    <text evidence="1">The sequence shown here is derived from an EMBL/GenBank/DDBJ whole genome shotgun (WGS) entry which is preliminary data.</text>
</comment>
<accession>X1LQW0</accession>
<dbReference type="EMBL" id="BARU01048458">
    <property type="protein sequence ID" value="GAH96513.1"/>
    <property type="molecule type" value="Genomic_DNA"/>
</dbReference>
<dbReference type="InterPro" id="IPR047676">
    <property type="entry name" value="FxLYD_dom"/>
</dbReference>